<dbReference type="Pfam" id="PF07714">
    <property type="entry name" value="PK_Tyr_Ser-Thr"/>
    <property type="match status" value="1"/>
</dbReference>
<dbReference type="InterPro" id="IPR011009">
    <property type="entry name" value="Kinase-like_dom_sf"/>
</dbReference>
<accession>A0A6A2Z0I2</accession>
<reference evidence="2" key="1">
    <citation type="submission" date="2019-09" db="EMBL/GenBank/DDBJ databases">
        <title>Draft genome information of white flower Hibiscus syriacus.</title>
        <authorList>
            <person name="Kim Y.-M."/>
        </authorList>
    </citation>
    <scope>NUCLEOTIDE SEQUENCE [LARGE SCALE GENOMIC DNA]</scope>
    <source>
        <strain evidence="2">YM2019G1</strain>
    </source>
</reference>
<comment type="caution">
    <text evidence="2">The sequence shown here is derived from an EMBL/GenBank/DDBJ whole genome shotgun (WGS) entry which is preliminary data.</text>
</comment>
<evidence type="ECO:0000259" key="1">
    <source>
        <dbReference type="Pfam" id="PF07714"/>
    </source>
</evidence>
<name>A0A6A2Z0I2_HIBSY</name>
<dbReference type="GO" id="GO:0005886">
    <property type="term" value="C:plasma membrane"/>
    <property type="evidence" value="ECO:0007669"/>
    <property type="project" value="TreeGrafter"/>
</dbReference>
<evidence type="ECO:0000313" key="2">
    <source>
        <dbReference type="EMBL" id="KAE8684655.1"/>
    </source>
</evidence>
<dbReference type="GO" id="GO:0009506">
    <property type="term" value="C:plasmodesma"/>
    <property type="evidence" value="ECO:0007669"/>
    <property type="project" value="TreeGrafter"/>
</dbReference>
<dbReference type="SUPFAM" id="SSF56112">
    <property type="entry name" value="Protein kinase-like (PK-like)"/>
    <property type="match status" value="1"/>
</dbReference>
<sequence length="298" mass="33421">MSGSESVTVKEGLAPLNCPFVLNGLEIFRLNKSDCSLAVPNLKPSTSLKPPVPDTSIQRRAKEYAASEDHHWSCLGLHGNSINFTYQLCKCFTFEKSNSNHYFDDAFIVGRGGFGNVYKGFIKEIKLNDSNEMILVYEYMANGTLCDHIYDTENSPLSWEQRLKILLVKPVDYVTFIQKQHKSDVYSFGVVLFEVLLGRPAVDSNLEYSQISLADWCVENGSIDETIDPFLKGKVSAICLRTYADIAENCIRENGDERPSMNDVAQRLEFVLRLQETEDSEQISVASDGAESNAIQDI</sequence>
<dbReference type="InterPro" id="IPR045272">
    <property type="entry name" value="ANXUR1/2-like"/>
</dbReference>
<feature type="domain" description="Serine-threonine/tyrosine-protein kinase catalytic" evidence="1">
    <location>
        <begin position="178"/>
        <end position="268"/>
    </location>
</feature>
<dbReference type="PANTHER" id="PTHR27003:SF312">
    <property type="entry name" value="RECEPTOR-LIKE PROTEIN KINASE FERONIA"/>
    <property type="match status" value="1"/>
</dbReference>
<keyword evidence="3" id="KW-1185">Reference proteome</keyword>
<dbReference type="PANTHER" id="PTHR27003">
    <property type="entry name" value="OS07G0166700 PROTEIN"/>
    <property type="match status" value="1"/>
</dbReference>
<organism evidence="2 3">
    <name type="scientific">Hibiscus syriacus</name>
    <name type="common">Rose of Sharon</name>
    <dbReference type="NCBI Taxonomy" id="106335"/>
    <lineage>
        <taxon>Eukaryota</taxon>
        <taxon>Viridiplantae</taxon>
        <taxon>Streptophyta</taxon>
        <taxon>Embryophyta</taxon>
        <taxon>Tracheophyta</taxon>
        <taxon>Spermatophyta</taxon>
        <taxon>Magnoliopsida</taxon>
        <taxon>eudicotyledons</taxon>
        <taxon>Gunneridae</taxon>
        <taxon>Pentapetalae</taxon>
        <taxon>rosids</taxon>
        <taxon>malvids</taxon>
        <taxon>Malvales</taxon>
        <taxon>Malvaceae</taxon>
        <taxon>Malvoideae</taxon>
        <taxon>Hibiscus</taxon>
    </lineage>
</organism>
<protein>
    <recommendedName>
        <fullName evidence="1">Serine-threonine/tyrosine-protein kinase catalytic domain-containing protein</fullName>
    </recommendedName>
</protein>
<proteinExistence type="predicted"/>
<evidence type="ECO:0000313" key="3">
    <source>
        <dbReference type="Proteomes" id="UP000436088"/>
    </source>
</evidence>
<gene>
    <name evidence="2" type="ORF">F3Y22_tig00111105pilonHSYRG00150</name>
</gene>
<dbReference type="GO" id="GO:0004714">
    <property type="term" value="F:transmembrane receptor protein tyrosine kinase activity"/>
    <property type="evidence" value="ECO:0007669"/>
    <property type="project" value="InterPro"/>
</dbReference>
<dbReference type="InterPro" id="IPR001245">
    <property type="entry name" value="Ser-Thr/Tyr_kinase_cat_dom"/>
</dbReference>
<dbReference type="Gene3D" id="1.10.510.10">
    <property type="entry name" value="Transferase(Phosphotransferase) domain 1"/>
    <property type="match status" value="2"/>
</dbReference>
<dbReference type="AlphaFoldDB" id="A0A6A2Z0I2"/>
<dbReference type="Proteomes" id="UP000436088">
    <property type="component" value="Unassembled WGS sequence"/>
</dbReference>
<dbReference type="EMBL" id="VEPZ02001236">
    <property type="protein sequence ID" value="KAE8684655.1"/>
    <property type="molecule type" value="Genomic_DNA"/>
</dbReference>